<evidence type="ECO:0000256" key="2">
    <source>
        <dbReference type="SAM" id="Phobius"/>
    </source>
</evidence>
<dbReference type="EMBL" id="UINC01149184">
    <property type="protein sequence ID" value="SVD41492.1"/>
    <property type="molecule type" value="Genomic_DNA"/>
</dbReference>
<protein>
    <recommendedName>
        <fullName evidence="4">ATP synthase protein I</fullName>
    </recommendedName>
</protein>
<sequence length="134" mass="14012">MPDQQYPGPKEKDSLGELGGRISKARHGAGLEKTVEEQDAEAAAGSALGVAWRISIEIVVALVVCTAIGWALDYWFGTKPWLMLIFLFLGGAVGINNAARAALRIDAQATAALQGKSQAETSNGSGEDGEGRQA</sequence>
<feature type="compositionally biased region" description="Polar residues" evidence="1">
    <location>
        <begin position="115"/>
        <end position="125"/>
    </location>
</feature>
<keyword evidence="2" id="KW-0812">Transmembrane</keyword>
<feature type="region of interest" description="Disordered" evidence="1">
    <location>
        <begin position="113"/>
        <end position="134"/>
    </location>
</feature>
<evidence type="ECO:0000256" key="1">
    <source>
        <dbReference type="SAM" id="MobiDB-lite"/>
    </source>
</evidence>
<name>A0A382V4T7_9ZZZZ</name>
<keyword evidence="2" id="KW-1133">Transmembrane helix</keyword>
<feature type="transmembrane region" description="Helical" evidence="2">
    <location>
        <begin position="81"/>
        <end position="99"/>
    </location>
</feature>
<accession>A0A382V4T7</accession>
<dbReference type="InterPro" id="IPR032820">
    <property type="entry name" value="ATPase_put"/>
</dbReference>
<proteinExistence type="predicted"/>
<feature type="transmembrane region" description="Helical" evidence="2">
    <location>
        <begin position="54"/>
        <end position="75"/>
    </location>
</feature>
<dbReference type="Pfam" id="PF09527">
    <property type="entry name" value="ATPase_gene1"/>
    <property type="match status" value="1"/>
</dbReference>
<gene>
    <name evidence="3" type="ORF">METZ01_LOCUS394346</name>
</gene>
<evidence type="ECO:0008006" key="4">
    <source>
        <dbReference type="Google" id="ProtNLM"/>
    </source>
</evidence>
<keyword evidence="2" id="KW-0472">Membrane</keyword>
<dbReference type="AlphaFoldDB" id="A0A382V4T7"/>
<organism evidence="3">
    <name type="scientific">marine metagenome</name>
    <dbReference type="NCBI Taxonomy" id="408172"/>
    <lineage>
        <taxon>unclassified sequences</taxon>
        <taxon>metagenomes</taxon>
        <taxon>ecological metagenomes</taxon>
    </lineage>
</organism>
<reference evidence="3" key="1">
    <citation type="submission" date="2018-05" db="EMBL/GenBank/DDBJ databases">
        <authorList>
            <person name="Lanie J.A."/>
            <person name="Ng W.-L."/>
            <person name="Kazmierczak K.M."/>
            <person name="Andrzejewski T.M."/>
            <person name="Davidsen T.M."/>
            <person name="Wayne K.J."/>
            <person name="Tettelin H."/>
            <person name="Glass J.I."/>
            <person name="Rusch D."/>
            <person name="Podicherti R."/>
            <person name="Tsui H.-C.T."/>
            <person name="Winkler M.E."/>
        </authorList>
    </citation>
    <scope>NUCLEOTIDE SEQUENCE</scope>
</reference>
<evidence type="ECO:0000313" key="3">
    <source>
        <dbReference type="EMBL" id="SVD41492.1"/>
    </source>
</evidence>